<protein>
    <submittedName>
        <fullName evidence="3">WGS project CBMG000000000 data, contig CS5907-c000707</fullName>
    </submittedName>
</protein>
<dbReference type="InterPro" id="IPR017441">
    <property type="entry name" value="Protein_kinase_ATP_BS"/>
</dbReference>
<dbReference type="Gene3D" id="1.10.510.10">
    <property type="entry name" value="Transferase(Phosphotransferase) domain 1"/>
    <property type="match status" value="1"/>
</dbReference>
<keyword evidence="1" id="KW-0547">Nucleotide-binding</keyword>
<dbReference type="AlphaFoldDB" id="A0A096PEH6"/>
<dbReference type="PROSITE" id="PS50011">
    <property type="entry name" value="PROTEIN_KINASE_DOM"/>
    <property type="match status" value="1"/>
</dbReference>
<dbReference type="InterPro" id="IPR000719">
    <property type="entry name" value="Prot_kinase_dom"/>
</dbReference>
<accession>A0A096PEH6</accession>
<gene>
    <name evidence="3" type="ORF">BN851_0037500</name>
</gene>
<name>A0A096PEH6_9HYPO</name>
<dbReference type="PANTHER" id="PTHR44167">
    <property type="entry name" value="OVARIAN-SPECIFIC SERINE/THREONINE-PROTEIN KINASE LOK-RELATED"/>
    <property type="match status" value="1"/>
</dbReference>
<dbReference type="GO" id="GO:0005524">
    <property type="term" value="F:ATP binding"/>
    <property type="evidence" value="ECO:0007669"/>
    <property type="project" value="UniProtKB-UniRule"/>
</dbReference>
<dbReference type="GO" id="GO:0005634">
    <property type="term" value="C:nucleus"/>
    <property type="evidence" value="ECO:0007669"/>
    <property type="project" value="TreeGrafter"/>
</dbReference>
<dbReference type="SMART" id="SM00220">
    <property type="entry name" value="S_TKc"/>
    <property type="match status" value="1"/>
</dbReference>
<evidence type="ECO:0000256" key="1">
    <source>
        <dbReference type="PROSITE-ProRule" id="PRU10141"/>
    </source>
</evidence>
<dbReference type="GO" id="GO:0004674">
    <property type="term" value="F:protein serine/threonine kinase activity"/>
    <property type="evidence" value="ECO:0007669"/>
    <property type="project" value="TreeGrafter"/>
</dbReference>
<dbReference type="CDD" id="cd00180">
    <property type="entry name" value="PKc"/>
    <property type="match status" value="1"/>
</dbReference>
<dbReference type="Pfam" id="PF00069">
    <property type="entry name" value="Pkinase"/>
    <property type="match status" value="1"/>
</dbReference>
<feature type="domain" description="Protein kinase" evidence="2">
    <location>
        <begin position="140"/>
        <end position="426"/>
    </location>
</feature>
<proteinExistence type="predicted"/>
<dbReference type="EMBL" id="CBMG010000705">
    <property type="protein sequence ID" value="CEG03384.1"/>
    <property type="molecule type" value="Genomic_DNA"/>
</dbReference>
<dbReference type="GO" id="GO:0005737">
    <property type="term" value="C:cytoplasm"/>
    <property type="evidence" value="ECO:0007669"/>
    <property type="project" value="TreeGrafter"/>
</dbReference>
<organism evidence="3">
    <name type="scientific">Fusarium acuminatum CS5907</name>
    <dbReference type="NCBI Taxonomy" id="1318461"/>
    <lineage>
        <taxon>Eukaryota</taxon>
        <taxon>Fungi</taxon>
        <taxon>Dikarya</taxon>
        <taxon>Ascomycota</taxon>
        <taxon>Pezizomycotina</taxon>
        <taxon>Sordariomycetes</taxon>
        <taxon>Hypocreomycetidae</taxon>
        <taxon>Hypocreales</taxon>
        <taxon>Nectriaceae</taxon>
        <taxon>Fusarium</taxon>
        <taxon>Fusarium tricinctum species complex</taxon>
    </lineage>
</organism>
<comment type="caution">
    <text evidence="3">The sequence shown here is derived from an EMBL/GenBank/DDBJ whole genome shotgun (WGS) entry which is preliminary data.</text>
</comment>
<feature type="binding site" evidence="1">
    <location>
        <position position="168"/>
    </location>
    <ligand>
        <name>ATP</name>
        <dbReference type="ChEBI" id="CHEBI:30616"/>
    </ligand>
</feature>
<evidence type="ECO:0000313" key="3">
    <source>
        <dbReference type="EMBL" id="CEG03384.1"/>
    </source>
</evidence>
<evidence type="ECO:0000259" key="2">
    <source>
        <dbReference type="PROSITE" id="PS50011"/>
    </source>
</evidence>
<sequence>MPRKGWTVGSLRDISNLNDIVLTIHAKHRMYQVRQRQATFQIHHTGLVCLRSGSERATTRINGSQVSARDVCILKENAVELTFGALCYRLEYTRGSRAEGYTARLQHYLTDTLDSQVSQSTLALTPTPSEQGSITICQWTLTTGTIGVGGSGRVSVGMNRAGKLVALKRIHVGKDREYAQQRRTRLESLAALCARHDEERILRLVEVITDEVRATNNHADWWFVLDPAAESTLVSLHVEKRLGEGNERTLNTRNVLIELLGATQFLHKHGWIHGDIKPPNVGIRNWSSQTRSIVLLDLDDAQKSPPPGQTLPARPGTDGTIGWLAPERELEGYNETVDVWSIGVLALWMLSGRSPWGFSKNPWHPADECQGLRLTFKRFYRHRLINLELGDGVLKEVILGMLRYPYAETAEQRLPRLSAGEALEIFRTRDKQEEGHLGKKHKVG</sequence>
<dbReference type="SUPFAM" id="SSF56112">
    <property type="entry name" value="Protein kinase-like (PK-like)"/>
    <property type="match status" value="1"/>
</dbReference>
<dbReference type="InterPro" id="IPR011009">
    <property type="entry name" value="Kinase-like_dom_sf"/>
</dbReference>
<dbReference type="GO" id="GO:0044773">
    <property type="term" value="P:mitotic DNA damage checkpoint signaling"/>
    <property type="evidence" value="ECO:0007669"/>
    <property type="project" value="TreeGrafter"/>
</dbReference>
<dbReference type="PROSITE" id="PS00107">
    <property type="entry name" value="PROTEIN_KINASE_ATP"/>
    <property type="match status" value="1"/>
</dbReference>
<reference evidence="3" key="1">
    <citation type="submission" date="2013-05" db="EMBL/GenBank/DDBJ databases">
        <title>Draft genome sequences of six wheat associated Fusarium spp. isolates.</title>
        <authorList>
            <person name="Moolhuijzen P.M."/>
            <person name="Manners J.M."/>
            <person name="Wilcox S."/>
            <person name="Bellgard M.I."/>
            <person name="Gardiner D.M."/>
        </authorList>
    </citation>
    <scope>NUCLEOTIDE SEQUENCE</scope>
    <source>
        <strain evidence="3">CS5907</strain>
        <strain evidence="3">CS5907</strain>
    </source>
</reference>
<keyword evidence="1" id="KW-0067">ATP-binding</keyword>
<dbReference type="PANTHER" id="PTHR44167:SF18">
    <property type="entry name" value="PROTEIN KINASE DOMAIN-CONTAINING PROTEIN"/>
    <property type="match status" value="1"/>
</dbReference>